<evidence type="ECO:0000313" key="2">
    <source>
        <dbReference type="EMBL" id="GEU70692.1"/>
    </source>
</evidence>
<comment type="caution">
    <text evidence="2">The sequence shown here is derived from an EMBL/GenBank/DDBJ whole genome shotgun (WGS) entry which is preliminary data.</text>
</comment>
<reference evidence="2" key="1">
    <citation type="journal article" date="2019" name="Sci. Rep.">
        <title>Draft genome of Tanacetum cinerariifolium, the natural source of mosquito coil.</title>
        <authorList>
            <person name="Yamashiro T."/>
            <person name="Shiraishi A."/>
            <person name="Satake H."/>
            <person name="Nakayama K."/>
        </authorList>
    </citation>
    <scope>NUCLEOTIDE SEQUENCE</scope>
</reference>
<feature type="coiled-coil region" evidence="1">
    <location>
        <begin position="150"/>
        <end position="177"/>
    </location>
</feature>
<organism evidence="2">
    <name type="scientific">Tanacetum cinerariifolium</name>
    <name type="common">Dalmatian daisy</name>
    <name type="synonym">Chrysanthemum cinerariifolium</name>
    <dbReference type="NCBI Taxonomy" id="118510"/>
    <lineage>
        <taxon>Eukaryota</taxon>
        <taxon>Viridiplantae</taxon>
        <taxon>Streptophyta</taxon>
        <taxon>Embryophyta</taxon>
        <taxon>Tracheophyta</taxon>
        <taxon>Spermatophyta</taxon>
        <taxon>Magnoliopsida</taxon>
        <taxon>eudicotyledons</taxon>
        <taxon>Gunneridae</taxon>
        <taxon>Pentapetalae</taxon>
        <taxon>asterids</taxon>
        <taxon>campanulids</taxon>
        <taxon>Asterales</taxon>
        <taxon>Asteraceae</taxon>
        <taxon>Asteroideae</taxon>
        <taxon>Anthemideae</taxon>
        <taxon>Anthemidinae</taxon>
        <taxon>Tanacetum</taxon>
    </lineage>
</organism>
<gene>
    <name evidence="2" type="ORF">Tci_042670</name>
</gene>
<proteinExistence type="predicted"/>
<dbReference type="EMBL" id="BKCJ010006164">
    <property type="protein sequence ID" value="GEU70692.1"/>
    <property type="molecule type" value="Genomic_DNA"/>
</dbReference>
<sequence length="365" mass="40191">MRTSRCRLLARAGTDVDVPSPCVWSMSMAARVTPQRAMLVPISVNFSPKGKEVIVSPSCGSKRKILESLGGSGPSPIFIKRRIGFCGPLASFEDTKEADPFLPGDDEAWFSHDVLSGLLHLNTQRRLDGLSLNELANFHDVSALKFMMSSNMLNREARSLSAEVLRLRDEVVTLKNQQANYAIVISMVEAKLLGVEGRLATSEDSVVRDLRAENEKLVSMLAIEDSLRVELEGLKEKLDLGNEDRSLIVTDMPPHAAKTFLSSDSFSVVLAGLQEKAMLVSRGQALKEVADMGIGLRLGDMRDYKSDVEETYDKAIDDFYQFKFPYLDLLAYHAKKSLGLLKSLKPPNLPLSKPSGVDPSSSPFI</sequence>
<accession>A0A6L2MD95</accession>
<dbReference type="AlphaFoldDB" id="A0A6L2MD95"/>
<keyword evidence="1" id="KW-0175">Coiled coil</keyword>
<name>A0A6L2MD95_TANCI</name>
<protein>
    <submittedName>
        <fullName evidence="2">Uncharacterized protein</fullName>
    </submittedName>
</protein>
<evidence type="ECO:0000256" key="1">
    <source>
        <dbReference type="SAM" id="Coils"/>
    </source>
</evidence>